<dbReference type="Gene3D" id="3.40.190.290">
    <property type="match status" value="1"/>
</dbReference>
<evidence type="ECO:0000256" key="1">
    <source>
        <dbReference type="ARBA" id="ARBA00009437"/>
    </source>
</evidence>
<evidence type="ECO:0000259" key="5">
    <source>
        <dbReference type="PROSITE" id="PS50931"/>
    </source>
</evidence>
<dbReference type="PANTHER" id="PTHR30537">
    <property type="entry name" value="HTH-TYPE TRANSCRIPTIONAL REGULATOR"/>
    <property type="match status" value="1"/>
</dbReference>
<dbReference type="InterPro" id="IPR005119">
    <property type="entry name" value="LysR_subst-bd"/>
</dbReference>
<evidence type="ECO:0000313" key="7">
    <source>
        <dbReference type="Proteomes" id="UP000245974"/>
    </source>
</evidence>
<name>A0A2U3N1E2_9GAMM</name>
<dbReference type="PROSITE" id="PS50931">
    <property type="entry name" value="HTH_LYSR"/>
    <property type="match status" value="1"/>
</dbReference>
<dbReference type="InterPro" id="IPR000847">
    <property type="entry name" value="LysR_HTH_N"/>
</dbReference>
<keyword evidence="3" id="KW-0238">DNA-binding</keyword>
<dbReference type="SUPFAM" id="SSF46785">
    <property type="entry name" value="Winged helix' DNA-binding domain"/>
    <property type="match status" value="1"/>
</dbReference>
<reference evidence="7" key="1">
    <citation type="submission" date="2018-03" db="EMBL/GenBank/DDBJ databases">
        <authorList>
            <person name="Blom J."/>
        </authorList>
    </citation>
    <scope>NUCLEOTIDE SEQUENCE [LARGE SCALE GENOMIC DNA]</scope>
    <source>
        <strain evidence="7">KPC-SM-21</strain>
    </source>
</reference>
<comment type="similarity">
    <text evidence="1">Belongs to the LysR transcriptional regulatory family.</text>
</comment>
<keyword evidence="7" id="KW-1185">Reference proteome</keyword>
<dbReference type="FunFam" id="1.10.10.10:FF:000001">
    <property type="entry name" value="LysR family transcriptional regulator"/>
    <property type="match status" value="1"/>
</dbReference>
<organism evidence="6 7">
    <name type="scientific">Acinetobacter stercoris</name>
    <dbReference type="NCBI Taxonomy" id="2126983"/>
    <lineage>
        <taxon>Bacteria</taxon>
        <taxon>Pseudomonadati</taxon>
        <taxon>Pseudomonadota</taxon>
        <taxon>Gammaproteobacteria</taxon>
        <taxon>Moraxellales</taxon>
        <taxon>Moraxellaceae</taxon>
        <taxon>Acinetobacter</taxon>
    </lineage>
</organism>
<keyword evidence="4" id="KW-0804">Transcription</keyword>
<dbReference type="RefSeq" id="WP_121974905.1">
    <property type="nucleotide sequence ID" value="NZ_OOGT01000141.1"/>
</dbReference>
<accession>A0A2U3N1E2</accession>
<evidence type="ECO:0000256" key="2">
    <source>
        <dbReference type="ARBA" id="ARBA00023015"/>
    </source>
</evidence>
<dbReference type="GO" id="GO:0003700">
    <property type="term" value="F:DNA-binding transcription factor activity"/>
    <property type="evidence" value="ECO:0007669"/>
    <property type="project" value="InterPro"/>
</dbReference>
<gene>
    <name evidence="6" type="primary">dmlR_10</name>
    <name evidence="6" type="ORF">KPC_2660</name>
</gene>
<evidence type="ECO:0000256" key="4">
    <source>
        <dbReference type="ARBA" id="ARBA00023163"/>
    </source>
</evidence>
<dbReference type="EMBL" id="OOGT01000141">
    <property type="protein sequence ID" value="SPL71482.1"/>
    <property type="molecule type" value="Genomic_DNA"/>
</dbReference>
<dbReference type="AlphaFoldDB" id="A0A2U3N1E2"/>
<dbReference type="FunCoup" id="A0A2U3N1E2">
    <property type="interactions" value="78"/>
</dbReference>
<dbReference type="OrthoDB" id="8885940at2"/>
<dbReference type="CDD" id="cd08422">
    <property type="entry name" value="PBP2_CrgA_like"/>
    <property type="match status" value="1"/>
</dbReference>
<dbReference type="InParanoid" id="A0A2U3N1E2"/>
<evidence type="ECO:0000256" key="3">
    <source>
        <dbReference type="ARBA" id="ARBA00023125"/>
    </source>
</evidence>
<dbReference type="PANTHER" id="PTHR30537:SF81">
    <property type="entry name" value="TRANSCRIPTIONAL REGULATOR-RELATED"/>
    <property type="match status" value="1"/>
</dbReference>
<dbReference type="InterPro" id="IPR036390">
    <property type="entry name" value="WH_DNA-bd_sf"/>
</dbReference>
<dbReference type="GO" id="GO:0043565">
    <property type="term" value="F:sequence-specific DNA binding"/>
    <property type="evidence" value="ECO:0007669"/>
    <property type="project" value="TreeGrafter"/>
</dbReference>
<dbReference type="Pfam" id="PF00126">
    <property type="entry name" value="HTH_1"/>
    <property type="match status" value="1"/>
</dbReference>
<dbReference type="InterPro" id="IPR058163">
    <property type="entry name" value="LysR-type_TF_proteobact-type"/>
</dbReference>
<proteinExistence type="inferred from homology"/>
<dbReference type="Pfam" id="PF03466">
    <property type="entry name" value="LysR_substrate"/>
    <property type="match status" value="1"/>
</dbReference>
<dbReference type="SUPFAM" id="SSF53850">
    <property type="entry name" value="Periplasmic binding protein-like II"/>
    <property type="match status" value="1"/>
</dbReference>
<dbReference type="Proteomes" id="UP000245974">
    <property type="component" value="Unassembled WGS sequence"/>
</dbReference>
<evidence type="ECO:0000313" key="6">
    <source>
        <dbReference type="EMBL" id="SPL71482.1"/>
    </source>
</evidence>
<dbReference type="GO" id="GO:0006351">
    <property type="term" value="P:DNA-templated transcription"/>
    <property type="evidence" value="ECO:0007669"/>
    <property type="project" value="TreeGrafter"/>
</dbReference>
<feature type="domain" description="HTH lysR-type" evidence="5">
    <location>
        <begin position="1"/>
        <end position="58"/>
    </location>
</feature>
<keyword evidence="2" id="KW-0805">Transcription regulation</keyword>
<protein>
    <submittedName>
        <fullName evidence="6">HTH-type transcriptional regulator DmlR</fullName>
    </submittedName>
</protein>
<dbReference type="FunFam" id="3.40.190.290:FF:000001">
    <property type="entry name" value="Transcriptional regulator, LysR family"/>
    <property type="match status" value="1"/>
</dbReference>
<dbReference type="InterPro" id="IPR036388">
    <property type="entry name" value="WH-like_DNA-bd_sf"/>
</dbReference>
<dbReference type="Gene3D" id="1.10.10.10">
    <property type="entry name" value="Winged helix-like DNA-binding domain superfamily/Winged helix DNA-binding domain"/>
    <property type="match status" value="1"/>
</dbReference>
<sequence length="302" mass="34444">MNTEDFHFFIRVADLGSISKAAKQENISVSVASQRIQRLEQSLNLRLFHRTTRKINLTEEGKTLLDHGRKWIDDFSNLKESLQAKDSRLIGTLKITASATFGIQILTPVIAEFSLRYPELKIHLDLNDQNIDLIEHGMDIAIRIGKLRDSSLVAKKLTQNKRLLCAAPEYLDRFGIPQTLQDLKQHRCILQQHEQGLTNIWNFISPKGESLSVVINGYFISNSGEAIRQASLKGLGISNHSVWHVEDDLKSGKLIQVLKDYPIEPTAIYAVIPERSLVPAKVQTFLSYLQNYFTNRYAWFEL</sequence>